<dbReference type="InterPro" id="IPR018627">
    <property type="entry name" value="ELP6"/>
</dbReference>
<dbReference type="GO" id="GO:0002098">
    <property type="term" value="P:tRNA wobble uridine modification"/>
    <property type="evidence" value="ECO:0007669"/>
    <property type="project" value="InterPro"/>
</dbReference>
<dbReference type="GO" id="GO:0033588">
    <property type="term" value="C:elongator holoenzyme complex"/>
    <property type="evidence" value="ECO:0007669"/>
    <property type="project" value="InterPro"/>
</dbReference>
<accession>A0A1R1X0P2</accession>
<comment type="caution">
    <text evidence="3">The sequence shown here is derived from an EMBL/GenBank/DDBJ whole genome shotgun (WGS) entry which is preliminary data.</text>
</comment>
<evidence type="ECO:0000313" key="4">
    <source>
        <dbReference type="Proteomes" id="UP000187283"/>
    </source>
</evidence>
<name>A0A1R1X0P2_9FUNG</name>
<dbReference type="EMBL" id="LSSN01005860">
    <property type="protein sequence ID" value="OMJ08188.1"/>
    <property type="molecule type" value="Genomic_DNA"/>
</dbReference>
<dbReference type="STRING" id="133412.A0A1R1X0P2"/>
<evidence type="ECO:0000256" key="2">
    <source>
        <dbReference type="ARBA" id="ARBA00008837"/>
    </source>
</evidence>
<dbReference type="OrthoDB" id="9995306at2759"/>
<sequence length="227" mass="24382">MVYETFATAVGFAAKVPDAGTMGVRIDQLGATVDFEFVDGVTETSPLSALKAHHLAGTINPAVSAKSTVLSGIVDLSDLDFVAYMMRAVVGASGKRLGAVYVHALGNLVDIGVPARALRMFIDTLKEYLEQSSGYLVVLTGCEQQVISELDSSDDYVVLLRGLVRKSDVVVQVENLVSGYSAEVTGQMSMYAQPHYKAEIPGPKVLFYKTMETKTNYFAPGQQATIK</sequence>
<dbReference type="Pfam" id="PF09807">
    <property type="entry name" value="ELP6"/>
    <property type="match status" value="1"/>
</dbReference>
<reference evidence="3 4" key="1">
    <citation type="submission" date="2017-01" db="EMBL/GenBank/DDBJ databases">
        <authorList>
            <person name="Mah S.A."/>
            <person name="Swanson W.J."/>
            <person name="Moy G.W."/>
            <person name="Vacquier V.D."/>
        </authorList>
    </citation>
    <scope>NUCLEOTIDE SEQUENCE [LARGE SCALE GENOMIC DNA]</scope>
    <source>
        <strain evidence="3 4">GSMNP</strain>
    </source>
</reference>
<organism evidence="3 4">
    <name type="scientific">Smittium culicis</name>
    <dbReference type="NCBI Taxonomy" id="133412"/>
    <lineage>
        <taxon>Eukaryota</taxon>
        <taxon>Fungi</taxon>
        <taxon>Fungi incertae sedis</taxon>
        <taxon>Zoopagomycota</taxon>
        <taxon>Kickxellomycotina</taxon>
        <taxon>Harpellomycetes</taxon>
        <taxon>Harpellales</taxon>
        <taxon>Legeriomycetaceae</taxon>
        <taxon>Smittium</taxon>
    </lineage>
</organism>
<comment type="pathway">
    <text evidence="1">tRNA modification; 5-methoxycarbonylmethyl-2-thiouridine-tRNA biosynthesis.</text>
</comment>
<dbReference type="PANTHER" id="PTHR16184">
    <property type="entry name" value="ELONGATOR COMPLEX PROTEIN 6"/>
    <property type="match status" value="1"/>
</dbReference>
<evidence type="ECO:0008006" key="5">
    <source>
        <dbReference type="Google" id="ProtNLM"/>
    </source>
</evidence>
<keyword evidence="4" id="KW-1185">Reference proteome</keyword>
<evidence type="ECO:0000313" key="3">
    <source>
        <dbReference type="EMBL" id="OMJ08188.1"/>
    </source>
</evidence>
<gene>
    <name evidence="3" type="ORF">AYI70_g11709</name>
</gene>
<dbReference type="PANTHER" id="PTHR16184:SF6">
    <property type="entry name" value="ELONGATOR COMPLEX PROTEIN 6"/>
    <property type="match status" value="1"/>
</dbReference>
<dbReference type="Proteomes" id="UP000187283">
    <property type="component" value="Unassembled WGS sequence"/>
</dbReference>
<dbReference type="Gene3D" id="3.40.50.300">
    <property type="entry name" value="P-loop containing nucleotide triphosphate hydrolases"/>
    <property type="match status" value="1"/>
</dbReference>
<dbReference type="InterPro" id="IPR027417">
    <property type="entry name" value="P-loop_NTPase"/>
</dbReference>
<protein>
    <recommendedName>
        <fullName evidence="5">Elongator complex protein 6</fullName>
    </recommendedName>
</protein>
<dbReference type="AlphaFoldDB" id="A0A1R1X0P2"/>
<dbReference type="UniPathway" id="UPA00988"/>
<proteinExistence type="inferred from homology"/>
<comment type="similarity">
    <text evidence="2">Belongs to the ELP6 family.</text>
</comment>
<evidence type="ECO:0000256" key="1">
    <source>
        <dbReference type="ARBA" id="ARBA00005043"/>
    </source>
</evidence>